<keyword evidence="2" id="KW-1185">Reference proteome</keyword>
<reference evidence="1 2" key="1">
    <citation type="submission" date="2020-01" db="EMBL/GenBank/DDBJ databases">
        <title>Paenibacillus soybeanensis sp. nov. isolated from the nodules of soybean (Glycine max(L.) Merr).</title>
        <authorList>
            <person name="Wang H."/>
        </authorList>
    </citation>
    <scope>NUCLEOTIDE SEQUENCE [LARGE SCALE GENOMIC DNA]</scope>
    <source>
        <strain evidence="1 2">T1</strain>
    </source>
</reference>
<name>A0ABW9XSW3_9BACL</name>
<gene>
    <name evidence="1" type="ORF">GT019_17800</name>
</gene>
<accession>A0ABW9XSW3</accession>
<dbReference type="RefSeq" id="WP_161744542.1">
    <property type="nucleotide sequence ID" value="NZ_JAAAMV010000015.1"/>
</dbReference>
<dbReference type="Proteomes" id="UP000665561">
    <property type="component" value="Unassembled WGS sequence"/>
</dbReference>
<evidence type="ECO:0000313" key="2">
    <source>
        <dbReference type="Proteomes" id="UP000665561"/>
    </source>
</evidence>
<comment type="caution">
    <text evidence="1">The sequence shown here is derived from an EMBL/GenBank/DDBJ whole genome shotgun (WGS) entry which is preliminary data.</text>
</comment>
<sequence>MAARHQDGCDQELTAWQRGIRTDAIRDWPYGCDLVTRLTNILACSFFRRFFVKGIRMDAIKK</sequence>
<organism evidence="1 2">
    <name type="scientific">Paenibacillus glycinis</name>
    <dbReference type="NCBI Taxonomy" id="2697035"/>
    <lineage>
        <taxon>Bacteria</taxon>
        <taxon>Bacillati</taxon>
        <taxon>Bacillota</taxon>
        <taxon>Bacilli</taxon>
        <taxon>Bacillales</taxon>
        <taxon>Paenibacillaceae</taxon>
        <taxon>Paenibacillus</taxon>
    </lineage>
</organism>
<evidence type="ECO:0000313" key="1">
    <source>
        <dbReference type="EMBL" id="NBD25729.1"/>
    </source>
</evidence>
<proteinExistence type="predicted"/>
<dbReference type="EMBL" id="JAAAMV010000015">
    <property type="protein sequence ID" value="NBD25729.1"/>
    <property type="molecule type" value="Genomic_DNA"/>
</dbReference>
<protein>
    <submittedName>
        <fullName evidence="1">Uncharacterized protein</fullName>
    </submittedName>
</protein>